<organism evidence="5 6">
    <name type="scientific">Phytophthora fragariaefolia</name>
    <dbReference type="NCBI Taxonomy" id="1490495"/>
    <lineage>
        <taxon>Eukaryota</taxon>
        <taxon>Sar</taxon>
        <taxon>Stramenopiles</taxon>
        <taxon>Oomycota</taxon>
        <taxon>Peronosporomycetes</taxon>
        <taxon>Peronosporales</taxon>
        <taxon>Peronosporaceae</taxon>
        <taxon>Phytophthora</taxon>
    </lineage>
</organism>
<evidence type="ECO:0000259" key="4">
    <source>
        <dbReference type="Pfam" id="PF20147"/>
    </source>
</evidence>
<name>A0A9W6Y209_9STRA</name>
<comment type="caution">
    <text evidence="5">The sequence shown here is derived from an EMBL/GenBank/DDBJ whole genome shotgun (WGS) entry which is preliminary data.</text>
</comment>
<dbReference type="EMBL" id="BSXT01002666">
    <property type="protein sequence ID" value="GMF50252.1"/>
    <property type="molecule type" value="Genomic_DNA"/>
</dbReference>
<evidence type="ECO:0000256" key="1">
    <source>
        <dbReference type="ARBA" id="ARBA00004340"/>
    </source>
</evidence>
<feature type="domain" description="Crinkler effector protein N-terminal" evidence="4">
    <location>
        <begin position="5"/>
        <end position="119"/>
    </location>
</feature>
<protein>
    <submittedName>
        <fullName evidence="5">Unnamed protein product</fullName>
    </submittedName>
</protein>
<dbReference type="Proteomes" id="UP001165121">
    <property type="component" value="Unassembled WGS sequence"/>
</dbReference>
<keyword evidence="3" id="KW-0964">Secreted</keyword>
<accession>A0A9W6Y209</accession>
<evidence type="ECO:0000256" key="2">
    <source>
        <dbReference type="ARBA" id="ARBA00004613"/>
    </source>
</evidence>
<proteinExistence type="predicted"/>
<gene>
    <name evidence="5" type="ORF">Pfra01_002001600</name>
</gene>
<evidence type="ECO:0000313" key="6">
    <source>
        <dbReference type="Proteomes" id="UP001165121"/>
    </source>
</evidence>
<reference evidence="5" key="1">
    <citation type="submission" date="2023-04" db="EMBL/GenBank/DDBJ databases">
        <title>Phytophthora fragariaefolia NBRC 109709.</title>
        <authorList>
            <person name="Ichikawa N."/>
            <person name="Sato H."/>
            <person name="Tonouchi N."/>
        </authorList>
    </citation>
    <scope>NUCLEOTIDE SEQUENCE</scope>
    <source>
        <strain evidence="5">NBRC 109709</strain>
    </source>
</reference>
<comment type="subcellular location">
    <subcellularLocation>
        <location evidence="1">Host cell</location>
    </subcellularLocation>
    <subcellularLocation>
        <location evidence="2">Secreted</location>
    </subcellularLocation>
</comment>
<dbReference type="Pfam" id="PF20147">
    <property type="entry name" value="Crinkler"/>
    <property type="match status" value="1"/>
</dbReference>
<evidence type="ECO:0000256" key="3">
    <source>
        <dbReference type="ARBA" id="ARBA00022525"/>
    </source>
</evidence>
<keyword evidence="6" id="KW-1185">Reference proteome</keyword>
<dbReference type="GO" id="GO:0005576">
    <property type="term" value="C:extracellular region"/>
    <property type="evidence" value="ECO:0007669"/>
    <property type="project" value="UniProtKB-SubCell"/>
</dbReference>
<sequence length="350" mass="39709">MKSVVCAVVGDGRFFVVRIEAFQKVGELSNRIKERRASIITGDTADMWLYLARKDNGWLKESDPDAKWLAAGHFPTGILSIMQNGENKMSPLHRVDHAAFGFPDEDDEEAEDGVIHVLVAFPEMNMRDIPRKRHPLRQRRWDKLNAVVDRKKREEAVESDALADLGLCLEDLQRVLDVKNYDQPAKLVPDEMLNVLHGYLNLLAEAYGKFDHENQWLFTFPVIVSICALFDDIRIHANEAVVGDEVSASITFELVLERGDSHVCIVDAKRGIRQGLAQAYVGSEVFAETKMVKNVYSIVTCFTQWVFLKNRDDQTEQSWVVPMSLKNDAPTRESVKDVAGRVYAFLSEIK</sequence>
<dbReference type="InterPro" id="IPR045379">
    <property type="entry name" value="Crinkler_N"/>
</dbReference>
<evidence type="ECO:0000313" key="5">
    <source>
        <dbReference type="EMBL" id="GMF50252.1"/>
    </source>
</evidence>
<dbReference type="AlphaFoldDB" id="A0A9W6Y209"/>
<dbReference type="GO" id="GO:0043657">
    <property type="term" value="C:host cell"/>
    <property type="evidence" value="ECO:0007669"/>
    <property type="project" value="UniProtKB-SubCell"/>
</dbReference>
<dbReference type="OrthoDB" id="99205at2759"/>